<dbReference type="InterPro" id="IPR052175">
    <property type="entry name" value="ComplexI-like_HydComp"/>
</dbReference>
<gene>
    <name evidence="10" type="ORF">SAMN05421828_12422</name>
</gene>
<keyword evidence="2" id="KW-1003">Cell membrane</keyword>
<dbReference type="GO" id="GO:0016829">
    <property type="term" value="F:lyase activity"/>
    <property type="evidence" value="ECO:0007669"/>
    <property type="project" value="UniProtKB-KW"/>
</dbReference>
<evidence type="ECO:0000256" key="5">
    <source>
        <dbReference type="ARBA" id="ARBA00023002"/>
    </source>
</evidence>
<evidence type="ECO:0000256" key="7">
    <source>
        <dbReference type="RuleBase" id="RU000320"/>
    </source>
</evidence>
<keyword evidence="6 8" id="KW-0472">Membrane</keyword>
<comment type="caution">
    <text evidence="10">The sequence shown here is derived from an EMBL/GenBank/DDBJ whole genome shotgun (WGS) entry which is preliminary data.</text>
</comment>
<feature type="transmembrane region" description="Helical" evidence="8">
    <location>
        <begin position="384"/>
        <end position="406"/>
    </location>
</feature>
<dbReference type="Pfam" id="PF00361">
    <property type="entry name" value="Proton_antipo_M"/>
    <property type="match status" value="1"/>
</dbReference>
<dbReference type="GO" id="GO:0042773">
    <property type="term" value="P:ATP synthesis coupled electron transport"/>
    <property type="evidence" value="ECO:0007669"/>
    <property type="project" value="InterPro"/>
</dbReference>
<feature type="transmembrane region" description="Helical" evidence="8">
    <location>
        <begin position="162"/>
        <end position="182"/>
    </location>
</feature>
<dbReference type="Proteomes" id="UP000186308">
    <property type="component" value="Unassembled WGS sequence"/>
</dbReference>
<evidence type="ECO:0000313" key="10">
    <source>
        <dbReference type="EMBL" id="SIR31579.1"/>
    </source>
</evidence>
<evidence type="ECO:0000259" key="9">
    <source>
        <dbReference type="Pfam" id="PF00361"/>
    </source>
</evidence>
<dbReference type="PRINTS" id="PR01437">
    <property type="entry name" value="NUOXDRDTASE4"/>
</dbReference>
<organism evidence="10 11">
    <name type="scientific">Acidiphilium rubrum</name>
    <dbReference type="NCBI Taxonomy" id="526"/>
    <lineage>
        <taxon>Bacteria</taxon>
        <taxon>Pseudomonadati</taxon>
        <taxon>Pseudomonadota</taxon>
        <taxon>Alphaproteobacteria</taxon>
        <taxon>Acetobacterales</taxon>
        <taxon>Acidocellaceae</taxon>
        <taxon>Acidiphilium</taxon>
    </lineage>
</organism>
<dbReference type="AlphaFoldDB" id="A0A8G2CMU9"/>
<evidence type="ECO:0000256" key="4">
    <source>
        <dbReference type="ARBA" id="ARBA00022989"/>
    </source>
</evidence>
<evidence type="ECO:0000256" key="6">
    <source>
        <dbReference type="ARBA" id="ARBA00023136"/>
    </source>
</evidence>
<feature type="transmembrane region" description="Helical" evidence="8">
    <location>
        <begin position="530"/>
        <end position="547"/>
    </location>
</feature>
<keyword evidence="3 7" id="KW-0812">Transmembrane</keyword>
<dbReference type="InterPro" id="IPR003918">
    <property type="entry name" value="NADH_UbQ_OxRdtase"/>
</dbReference>
<evidence type="ECO:0000256" key="8">
    <source>
        <dbReference type="SAM" id="Phobius"/>
    </source>
</evidence>
<feature type="transmembrane region" description="Helical" evidence="8">
    <location>
        <begin position="268"/>
        <end position="291"/>
    </location>
</feature>
<keyword evidence="10" id="KW-0456">Lyase</keyword>
<feature type="transmembrane region" description="Helical" evidence="8">
    <location>
        <begin position="202"/>
        <end position="227"/>
    </location>
</feature>
<evidence type="ECO:0000256" key="1">
    <source>
        <dbReference type="ARBA" id="ARBA00004651"/>
    </source>
</evidence>
<feature type="transmembrane region" description="Helical" evidence="8">
    <location>
        <begin position="27"/>
        <end position="47"/>
    </location>
</feature>
<feature type="transmembrane region" description="Helical" evidence="8">
    <location>
        <begin position="326"/>
        <end position="346"/>
    </location>
</feature>
<proteinExistence type="predicted"/>
<keyword evidence="11" id="KW-1185">Reference proteome</keyword>
<dbReference type="EMBL" id="FTNE01000024">
    <property type="protein sequence ID" value="SIR31579.1"/>
    <property type="molecule type" value="Genomic_DNA"/>
</dbReference>
<dbReference type="GO" id="GO:0016491">
    <property type="term" value="F:oxidoreductase activity"/>
    <property type="evidence" value="ECO:0007669"/>
    <property type="project" value="UniProtKB-KW"/>
</dbReference>
<dbReference type="GO" id="GO:0008137">
    <property type="term" value="F:NADH dehydrogenase (ubiquinone) activity"/>
    <property type="evidence" value="ECO:0007669"/>
    <property type="project" value="InterPro"/>
</dbReference>
<feature type="transmembrane region" description="Helical" evidence="8">
    <location>
        <begin position="79"/>
        <end position="101"/>
    </location>
</feature>
<keyword evidence="5" id="KW-0560">Oxidoreductase</keyword>
<name>A0A8G2CMU9_ACIRU</name>
<evidence type="ECO:0000313" key="11">
    <source>
        <dbReference type="Proteomes" id="UP000186308"/>
    </source>
</evidence>
<sequence>MCAAASLILGGVGGVLARRPAGRMIVYGGSLAIAVVALLAALAQLALGIAPDPLVVLPIGLPHLGASGLGMQFGMDDLAAAFLIIANIGGAAASLFALGYARHEAEPWRVLPVYPVFLAAMNLVVIAADAYGFLLCWEVMSLASWALVMAHHSEAATRRAGVIYLLMASAGTLALLLCFGLLAGPAGDYAFAAMRAVPRARWIGSAVMILALLGAGSKAGLVPLHVWLPRAHPAAPSHVSALMSGVMTKVAVYAFIRIAFDLAGPPAWWWGLVVLLAGGMTAVLGVLYALMEDDIKTILAYSTIENVGLIFVGLGLALAFKADGMMAAAALALTAALFHALNHMLFKSTLFFGAGAIQHATGTRDLAQLGGLIHRMRRSAVPMLIAALAIAALPPLNGFASEWLLLQAILLSPALPQFGLKLAVPAIGALVALSAAFAAACFVRLYGIAYLGRARGTAAAAAQETDRWSLSAMIVLAALCVAAGLLPGFAIDLLAPVTHALLGARVSTQAGLSWLTIVPVASRQNAYDPLLIALFIAISAVIGALALRRFGVRITRRAPAWGCGYQEFGPPARTLITQYSPSGFVQPIRRVFAGVIFRAHDEATLPLPGEAHPARLNLRWSDPAWSLLYAPLIGAIDWLAGQTNRLQFLTIRRYLAFVFMALVALLGWIALWG</sequence>
<dbReference type="PANTHER" id="PTHR42682">
    <property type="entry name" value="HYDROGENASE-4 COMPONENT F"/>
    <property type="match status" value="1"/>
</dbReference>
<protein>
    <submittedName>
        <fullName evidence="10">Formate hydrogenlyase subunit 3/Multisubunit Na+/H+ antiporter, MnhD subunit</fullName>
    </submittedName>
</protein>
<dbReference type="InterPro" id="IPR001750">
    <property type="entry name" value="ND/Mrp_TM"/>
</dbReference>
<reference evidence="10 11" key="1">
    <citation type="submission" date="2017-01" db="EMBL/GenBank/DDBJ databases">
        <authorList>
            <person name="Varghese N."/>
            <person name="Submissions S."/>
        </authorList>
    </citation>
    <scope>NUCLEOTIDE SEQUENCE [LARGE SCALE GENOMIC DNA]</scope>
    <source>
        <strain evidence="10 11">ATCC 35905</strain>
    </source>
</reference>
<feature type="transmembrane region" description="Helical" evidence="8">
    <location>
        <begin position="654"/>
        <end position="672"/>
    </location>
</feature>
<evidence type="ECO:0000256" key="3">
    <source>
        <dbReference type="ARBA" id="ARBA00022692"/>
    </source>
</evidence>
<feature type="transmembrane region" description="Helical" evidence="8">
    <location>
        <begin position="298"/>
        <end position="320"/>
    </location>
</feature>
<feature type="transmembrane region" description="Helical" evidence="8">
    <location>
        <begin position="468"/>
        <end position="491"/>
    </location>
</feature>
<comment type="subcellular location">
    <subcellularLocation>
        <location evidence="1">Cell membrane</location>
        <topology evidence="1">Multi-pass membrane protein</topology>
    </subcellularLocation>
    <subcellularLocation>
        <location evidence="7">Membrane</location>
        <topology evidence="7">Multi-pass membrane protein</topology>
    </subcellularLocation>
</comment>
<dbReference type="PANTHER" id="PTHR42682:SF3">
    <property type="entry name" value="FORMATE HYDROGENLYASE SUBUNIT 3-RELATED"/>
    <property type="match status" value="1"/>
</dbReference>
<accession>A0A8G2CMU9</accession>
<dbReference type="GO" id="GO:0005886">
    <property type="term" value="C:plasma membrane"/>
    <property type="evidence" value="ECO:0007669"/>
    <property type="project" value="UniProtKB-SubCell"/>
</dbReference>
<feature type="transmembrane region" description="Helical" evidence="8">
    <location>
        <begin position="426"/>
        <end position="447"/>
    </location>
</feature>
<feature type="domain" description="NADH:quinone oxidoreductase/Mrp antiporter transmembrane" evidence="9">
    <location>
        <begin position="128"/>
        <end position="410"/>
    </location>
</feature>
<feature type="transmembrane region" description="Helical" evidence="8">
    <location>
        <begin position="108"/>
        <end position="125"/>
    </location>
</feature>
<evidence type="ECO:0000256" key="2">
    <source>
        <dbReference type="ARBA" id="ARBA00022475"/>
    </source>
</evidence>
<dbReference type="NCBIfam" id="NF005086">
    <property type="entry name" value="PRK06521.1"/>
    <property type="match status" value="1"/>
</dbReference>
<keyword evidence="4 8" id="KW-1133">Transmembrane helix</keyword>